<reference evidence="2 3" key="1">
    <citation type="submission" date="2019-07" db="EMBL/GenBank/DDBJ databases">
        <title>Microlunatus dokdonensis sp. nov. isolated from the rhizospheric soil of the wild plant Elymus tsukushiensis.</title>
        <authorList>
            <person name="Ghim S.-Y."/>
            <person name="Hwang Y.-J."/>
            <person name="Son J.-S."/>
            <person name="Shin J.-H."/>
        </authorList>
    </citation>
    <scope>NUCLEOTIDE SEQUENCE [LARGE SCALE GENOMIC DNA]</scope>
    <source>
        <strain evidence="2 3">KUDC0627</strain>
    </source>
</reference>
<dbReference type="InterPro" id="IPR005149">
    <property type="entry name" value="Tscrpt_reg_PadR_N"/>
</dbReference>
<dbReference type="Proteomes" id="UP000319263">
    <property type="component" value="Chromosome"/>
</dbReference>
<gene>
    <name evidence="2" type="ORF">FOE78_19145</name>
</gene>
<dbReference type="SUPFAM" id="SSF46785">
    <property type="entry name" value="Winged helix' DNA-binding domain"/>
    <property type="match status" value="1"/>
</dbReference>
<evidence type="ECO:0000259" key="1">
    <source>
        <dbReference type="Pfam" id="PF03551"/>
    </source>
</evidence>
<dbReference type="InterPro" id="IPR036388">
    <property type="entry name" value="WH-like_DNA-bd_sf"/>
</dbReference>
<protein>
    <submittedName>
        <fullName evidence="2">PadR family transcriptional regulator</fullName>
    </submittedName>
</protein>
<dbReference type="AlphaFoldDB" id="A0A516Q2T5"/>
<dbReference type="EMBL" id="CP041692">
    <property type="protein sequence ID" value="QDP97743.1"/>
    <property type="molecule type" value="Genomic_DNA"/>
</dbReference>
<evidence type="ECO:0000313" key="2">
    <source>
        <dbReference type="EMBL" id="QDP97743.1"/>
    </source>
</evidence>
<dbReference type="Gene3D" id="1.10.10.10">
    <property type="entry name" value="Winged helix-like DNA-binding domain superfamily/Winged helix DNA-binding domain"/>
    <property type="match status" value="1"/>
</dbReference>
<organism evidence="2 3">
    <name type="scientific">Microlunatus elymi</name>
    <dbReference type="NCBI Taxonomy" id="2596828"/>
    <lineage>
        <taxon>Bacteria</taxon>
        <taxon>Bacillati</taxon>
        <taxon>Actinomycetota</taxon>
        <taxon>Actinomycetes</taxon>
        <taxon>Propionibacteriales</taxon>
        <taxon>Propionibacteriaceae</taxon>
        <taxon>Microlunatus</taxon>
    </lineage>
</organism>
<sequence length="189" mass="21539">MSSIRLFILDAFERYGAMHGYELKRIVERERIDQWTDISVSAIYGALRRVASDGLLTAEQVEREGKRPTRQVFALTEAGRLALAELRRTELETVMVNADPFDLALTHSDPARLDELPATIQGRLARLRVLLSSRQQFSDWAGPHISLAKAHALCHREFLLRAEIAWHEQLLDAADDIIGDERSRNETHQ</sequence>
<proteinExistence type="predicted"/>
<evidence type="ECO:0000313" key="3">
    <source>
        <dbReference type="Proteomes" id="UP000319263"/>
    </source>
</evidence>
<accession>A0A516Q2T5</accession>
<dbReference type="PANTHER" id="PTHR43252:SF7">
    <property type="entry name" value="TRANSCRIPTIONAL REGULATOR YQJI"/>
    <property type="match status" value="1"/>
</dbReference>
<dbReference type="InterPro" id="IPR036390">
    <property type="entry name" value="WH_DNA-bd_sf"/>
</dbReference>
<keyword evidence="3" id="KW-1185">Reference proteome</keyword>
<dbReference type="PANTHER" id="PTHR43252">
    <property type="entry name" value="TRANSCRIPTIONAL REGULATOR YQJI"/>
    <property type="match status" value="1"/>
</dbReference>
<dbReference type="RefSeq" id="WP_143987698.1">
    <property type="nucleotide sequence ID" value="NZ_CP041692.1"/>
</dbReference>
<name>A0A516Q2T5_9ACTN</name>
<dbReference type="KEGG" id="mik:FOE78_19145"/>
<dbReference type="Pfam" id="PF03551">
    <property type="entry name" value="PadR"/>
    <property type="match status" value="1"/>
</dbReference>
<dbReference type="OrthoDB" id="3186544at2"/>
<feature type="domain" description="Transcription regulator PadR N-terminal" evidence="1">
    <location>
        <begin position="9"/>
        <end position="85"/>
    </location>
</feature>